<dbReference type="SMART" id="SM00906">
    <property type="entry name" value="Fungal_trans"/>
    <property type="match status" value="1"/>
</dbReference>
<organism evidence="9 10">
    <name type="scientific">Aspergillus pseudoustus</name>
    <dbReference type="NCBI Taxonomy" id="1810923"/>
    <lineage>
        <taxon>Eukaryota</taxon>
        <taxon>Fungi</taxon>
        <taxon>Dikarya</taxon>
        <taxon>Ascomycota</taxon>
        <taxon>Pezizomycotina</taxon>
        <taxon>Eurotiomycetes</taxon>
        <taxon>Eurotiomycetidae</taxon>
        <taxon>Eurotiales</taxon>
        <taxon>Aspergillaceae</taxon>
        <taxon>Aspergillus</taxon>
        <taxon>Aspergillus subgen. Nidulantes</taxon>
    </lineage>
</organism>
<dbReference type="Pfam" id="PF00172">
    <property type="entry name" value="Zn_clus"/>
    <property type="match status" value="1"/>
</dbReference>
<dbReference type="PANTHER" id="PTHR46910">
    <property type="entry name" value="TRANSCRIPTION FACTOR PDR1"/>
    <property type="match status" value="1"/>
</dbReference>
<feature type="compositionally biased region" description="Acidic residues" evidence="6">
    <location>
        <begin position="118"/>
        <end position="140"/>
    </location>
</feature>
<dbReference type="PROSITE" id="PS50048">
    <property type="entry name" value="ZN2_CY6_FUNGAL_2"/>
    <property type="match status" value="1"/>
</dbReference>
<keyword evidence="4" id="KW-0804">Transcription</keyword>
<sequence>MQHSAEGARVIPTQGTQDSQPAILEDAKSSHNREPRTRRRKPLPCEMCYKRKIKCEFNGSDPACMQCMRRNLNCKPITANQRRDGSKSSRYVRTLEERLRRTESLLRAAGILVETADIDESSDVSEDINDDDSIMEDESDTSPSSQYSHKSVFQASGINTASPSAERTSPALSVANKSFRSNLPPTSHTSKRSNAGHGGPPVYKPDKGCSLYIGRATPLSILTREGVEWVKSRSGEANSLDILLTGTRFDGPWAYWRPDVFYDVFSSKVFKPLPPRAEVFSLLKDYFRTVNLMFPLYHEETFMQLVEWQYTQQTCDDAARWASINIILALAYEYRFSNSQKSEKDREKAWLYYKNALSVFSELVMRRTDLLSVQALLGMALFLRGNSGTQSTVPVVTAAIRSSHRMGLHREIPRPYLGKAEQEQRRNVFWIGYILDQSISIRLGNAPTQHFDDFDVEIPSDETAEGLVMADNKLFFPRLCRIAILRSRIYQQFYSTRALEHKSTADICETVHQLHAELDIWKSECHFDTLLKKRGPDEDFLAGFASAGLFLLYYNSLIMIHRLPMLINFLYQSQADNIPPLDLRLILNQSSSSAAICVQAARDTLKLVNNLPWGDVAWIWSLLYYVFLAVMTVFTSILRNSQQPTAKDDLQSLNMAATFFATLIPGDGPCNYASFMTRMSTTFERVARMVLERDQKPLQHISEGKSKISSKSRSSHDSYLHMNPSRTRSANNTNYPATSTDLDIPNNLEGLPPINSSGYVVRESPTPSSRSDEFDNSSTPSSPSSTQPSSNPRPESQQHTNLTPNIHQYRTQQQYPPQQQRQQPPPPQPYTTENIHMAFPLPAMDESTFSFPQPELWPIPLAADWEFGFGGQFLGGIFGPPDAGAGDSNNGNGHSPSYMFQGGGGSSTGPEPMATAPNATVMPVSSVSMMGGLYQNTPVPGYSNGNQITGTTGVASNIILPGATSGQNSAGMWIDGSNYYGNPY</sequence>
<keyword evidence="7" id="KW-0812">Transmembrane</keyword>
<dbReference type="Gene3D" id="4.10.240.10">
    <property type="entry name" value="Zn(2)-C6 fungal-type DNA-binding domain"/>
    <property type="match status" value="1"/>
</dbReference>
<evidence type="ECO:0000313" key="9">
    <source>
        <dbReference type="EMBL" id="KAL2848159.1"/>
    </source>
</evidence>
<feature type="region of interest" description="Disordered" evidence="6">
    <location>
        <begin position="880"/>
        <end position="918"/>
    </location>
</feature>
<evidence type="ECO:0000256" key="5">
    <source>
        <dbReference type="ARBA" id="ARBA00023242"/>
    </source>
</evidence>
<feature type="compositionally biased region" description="Basic and acidic residues" evidence="6">
    <location>
        <begin position="694"/>
        <end position="706"/>
    </location>
</feature>
<feature type="region of interest" description="Disordered" evidence="6">
    <location>
        <begin position="1"/>
        <end position="39"/>
    </location>
</feature>
<keyword evidence="7" id="KW-0472">Membrane</keyword>
<evidence type="ECO:0000256" key="7">
    <source>
        <dbReference type="SAM" id="Phobius"/>
    </source>
</evidence>
<feature type="region of interest" description="Disordered" evidence="6">
    <location>
        <begin position="118"/>
        <end position="149"/>
    </location>
</feature>
<evidence type="ECO:0000256" key="1">
    <source>
        <dbReference type="ARBA" id="ARBA00022723"/>
    </source>
</evidence>
<evidence type="ECO:0000256" key="3">
    <source>
        <dbReference type="ARBA" id="ARBA00023125"/>
    </source>
</evidence>
<gene>
    <name evidence="9" type="ORF">BJY01DRAFT_234024</name>
</gene>
<keyword evidence="5" id="KW-0539">Nucleus</keyword>
<evidence type="ECO:0000256" key="4">
    <source>
        <dbReference type="ARBA" id="ARBA00023163"/>
    </source>
</evidence>
<reference evidence="9 10" key="1">
    <citation type="submission" date="2024-07" db="EMBL/GenBank/DDBJ databases">
        <title>Section-level genome sequencing and comparative genomics of Aspergillus sections Usti and Cavernicolus.</title>
        <authorList>
            <consortium name="Lawrence Berkeley National Laboratory"/>
            <person name="Nybo J.L."/>
            <person name="Vesth T.C."/>
            <person name="Theobald S."/>
            <person name="Frisvad J.C."/>
            <person name="Larsen T.O."/>
            <person name="Kjaerboelling I."/>
            <person name="Rothschild-Mancinelli K."/>
            <person name="Lyhne E.K."/>
            <person name="Kogle M.E."/>
            <person name="Barry K."/>
            <person name="Clum A."/>
            <person name="Na H."/>
            <person name="Ledsgaard L."/>
            <person name="Lin J."/>
            <person name="Lipzen A."/>
            <person name="Kuo A."/>
            <person name="Riley R."/>
            <person name="Mondo S."/>
            <person name="Labutti K."/>
            <person name="Haridas S."/>
            <person name="Pangalinan J."/>
            <person name="Salamov A.A."/>
            <person name="Simmons B.A."/>
            <person name="Magnuson J.K."/>
            <person name="Chen J."/>
            <person name="Drula E."/>
            <person name="Henrissat B."/>
            <person name="Wiebenga A."/>
            <person name="Lubbers R.J."/>
            <person name="Gomes A.C."/>
            <person name="Makela M.R."/>
            <person name="Stajich J."/>
            <person name="Grigoriev I.V."/>
            <person name="Mortensen U.H."/>
            <person name="De Vries R.P."/>
            <person name="Baker S.E."/>
            <person name="Andersen M.R."/>
        </authorList>
    </citation>
    <scope>NUCLEOTIDE SEQUENCE [LARGE SCALE GENOMIC DNA]</scope>
    <source>
        <strain evidence="9 10">CBS 123904</strain>
    </source>
</reference>
<keyword evidence="10" id="KW-1185">Reference proteome</keyword>
<accession>A0ABR4K8R9</accession>
<feature type="compositionally biased region" description="Polar residues" evidence="6">
    <location>
        <begin position="724"/>
        <end position="741"/>
    </location>
</feature>
<feature type="transmembrane region" description="Helical" evidence="7">
    <location>
        <begin position="617"/>
        <end position="638"/>
    </location>
</feature>
<comment type="caution">
    <text evidence="9">The sequence shown here is derived from an EMBL/GenBank/DDBJ whole genome shotgun (WGS) entry which is preliminary data.</text>
</comment>
<feature type="region of interest" description="Disordered" evidence="6">
    <location>
        <begin position="177"/>
        <end position="202"/>
    </location>
</feature>
<evidence type="ECO:0000259" key="8">
    <source>
        <dbReference type="PROSITE" id="PS50048"/>
    </source>
</evidence>
<dbReference type="CDD" id="cd12148">
    <property type="entry name" value="fungal_TF_MHR"/>
    <property type="match status" value="1"/>
</dbReference>
<dbReference type="PANTHER" id="PTHR46910:SF2">
    <property type="entry name" value="ZN(II)2CYS6 TRANSCRIPTION FACTOR (EUROFUNG)"/>
    <property type="match status" value="1"/>
</dbReference>
<name>A0ABR4K8R9_9EURO</name>
<dbReference type="InterPro" id="IPR036864">
    <property type="entry name" value="Zn2-C6_fun-type_DNA-bd_sf"/>
</dbReference>
<keyword evidence="3" id="KW-0238">DNA-binding</keyword>
<protein>
    <submittedName>
        <fullName evidence="9">Fungal-specific transcription factor domain-containing protein</fullName>
    </submittedName>
</protein>
<feature type="transmembrane region" description="Helical" evidence="7">
    <location>
        <begin position="540"/>
        <end position="560"/>
    </location>
</feature>
<proteinExistence type="predicted"/>
<feature type="domain" description="Zn(2)-C6 fungal-type" evidence="8">
    <location>
        <begin position="44"/>
        <end position="74"/>
    </location>
</feature>
<dbReference type="InterPro" id="IPR050987">
    <property type="entry name" value="AtrR-like"/>
</dbReference>
<dbReference type="Proteomes" id="UP001610446">
    <property type="component" value="Unassembled WGS sequence"/>
</dbReference>
<dbReference type="InterPro" id="IPR001138">
    <property type="entry name" value="Zn2Cys6_DnaBD"/>
</dbReference>
<keyword evidence="2" id="KW-0805">Transcription regulation</keyword>
<feature type="compositionally biased region" description="Polar residues" evidence="6">
    <location>
        <begin position="793"/>
        <end position="806"/>
    </location>
</feature>
<keyword evidence="1" id="KW-0479">Metal-binding</keyword>
<dbReference type="InterPro" id="IPR007219">
    <property type="entry name" value="XnlR_reg_dom"/>
</dbReference>
<feature type="compositionally biased region" description="Basic and acidic residues" evidence="6">
    <location>
        <begin position="25"/>
        <end position="35"/>
    </location>
</feature>
<feature type="compositionally biased region" description="Low complexity" evidence="6">
    <location>
        <begin position="882"/>
        <end position="893"/>
    </location>
</feature>
<dbReference type="CDD" id="cd00067">
    <property type="entry name" value="GAL4"/>
    <property type="match status" value="1"/>
</dbReference>
<evidence type="ECO:0000313" key="10">
    <source>
        <dbReference type="Proteomes" id="UP001610446"/>
    </source>
</evidence>
<dbReference type="Pfam" id="PF04082">
    <property type="entry name" value="Fungal_trans"/>
    <property type="match status" value="1"/>
</dbReference>
<evidence type="ECO:0000256" key="2">
    <source>
        <dbReference type="ARBA" id="ARBA00023015"/>
    </source>
</evidence>
<feature type="region of interest" description="Disordered" evidence="6">
    <location>
        <begin position="694"/>
        <end position="834"/>
    </location>
</feature>
<feature type="compositionally biased region" description="Low complexity" evidence="6">
    <location>
        <begin position="776"/>
        <end position="792"/>
    </location>
</feature>
<keyword evidence="7" id="KW-1133">Transmembrane helix</keyword>
<feature type="compositionally biased region" description="Polar residues" evidence="6">
    <location>
        <begin position="177"/>
        <end position="188"/>
    </location>
</feature>
<feature type="compositionally biased region" description="Low complexity" evidence="6">
    <location>
        <begin position="808"/>
        <end position="822"/>
    </location>
</feature>
<dbReference type="EMBL" id="JBFXLU010000051">
    <property type="protein sequence ID" value="KAL2848159.1"/>
    <property type="molecule type" value="Genomic_DNA"/>
</dbReference>
<evidence type="ECO:0000256" key="6">
    <source>
        <dbReference type="SAM" id="MobiDB-lite"/>
    </source>
</evidence>
<dbReference type="SUPFAM" id="SSF57701">
    <property type="entry name" value="Zn2/Cys6 DNA-binding domain"/>
    <property type="match status" value="1"/>
</dbReference>